<keyword evidence="4" id="KW-1133">Transmembrane helix</keyword>
<evidence type="ECO:0000256" key="4">
    <source>
        <dbReference type="ARBA" id="ARBA00022989"/>
    </source>
</evidence>
<evidence type="ECO:0000256" key="5">
    <source>
        <dbReference type="ARBA" id="ARBA00023034"/>
    </source>
</evidence>
<dbReference type="Pfam" id="PF03567">
    <property type="entry name" value="Sulfotransfer_2"/>
    <property type="match status" value="1"/>
</dbReference>
<evidence type="ECO:0000313" key="10">
    <source>
        <dbReference type="Proteomes" id="UP001164390"/>
    </source>
</evidence>
<dbReference type="GO" id="GO:0016051">
    <property type="term" value="P:carbohydrate biosynthetic process"/>
    <property type="evidence" value="ECO:0007669"/>
    <property type="project" value="InterPro"/>
</dbReference>
<comment type="subcellular location">
    <subcellularLocation>
        <location evidence="1">Golgi apparatus membrane</location>
        <topology evidence="1">Single-pass type II membrane protein</topology>
    </subcellularLocation>
</comment>
<reference evidence="9" key="1">
    <citation type="submission" date="2022-01" db="EMBL/GenBank/DDBJ databases">
        <title>Nocardioidaceae gen. sp. A5X3R13.</title>
        <authorList>
            <person name="Lopez Marin M.A."/>
            <person name="Uhlik O."/>
        </authorList>
    </citation>
    <scope>NUCLEOTIDE SEQUENCE</scope>
    <source>
        <strain evidence="9">A5X3R13</strain>
    </source>
</reference>
<dbReference type="Proteomes" id="UP001164390">
    <property type="component" value="Chromosome"/>
</dbReference>
<dbReference type="RefSeq" id="WP_271633391.1">
    <property type="nucleotide sequence ID" value="NZ_CP094970.1"/>
</dbReference>
<evidence type="ECO:0000256" key="1">
    <source>
        <dbReference type="ARBA" id="ARBA00004323"/>
    </source>
</evidence>
<evidence type="ECO:0000256" key="7">
    <source>
        <dbReference type="ARBA" id="ARBA00023180"/>
    </source>
</evidence>
<protein>
    <submittedName>
        <fullName evidence="9">Sulfotransferase family protein</fullName>
    </submittedName>
</protein>
<dbReference type="AlphaFoldDB" id="A0AA46YL89"/>
<feature type="compositionally biased region" description="Basic and acidic residues" evidence="8">
    <location>
        <begin position="301"/>
        <end position="317"/>
    </location>
</feature>
<keyword evidence="10" id="KW-1185">Reference proteome</keyword>
<evidence type="ECO:0000256" key="2">
    <source>
        <dbReference type="ARBA" id="ARBA00022679"/>
    </source>
</evidence>
<dbReference type="InterPro" id="IPR005331">
    <property type="entry name" value="Sulfotransferase"/>
</dbReference>
<accession>A0AA46YL89</accession>
<keyword evidence="5" id="KW-0333">Golgi apparatus</keyword>
<evidence type="ECO:0000256" key="8">
    <source>
        <dbReference type="SAM" id="MobiDB-lite"/>
    </source>
</evidence>
<dbReference type="GO" id="GO:0016020">
    <property type="term" value="C:membrane"/>
    <property type="evidence" value="ECO:0007669"/>
    <property type="project" value="InterPro"/>
</dbReference>
<gene>
    <name evidence="9" type="ORF">L0C25_19175</name>
</gene>
<dbReference type="KEGG" id="sgrg:L0C25_19175"/>
<name>A0AA46YL89_9ACTN</name>
<dbReference type="GO" id="GO:0008146">
    <property type="term" value="F:sulfotransferase activity"/>
    <property type="evidence" value="ECO:0007669"/>
    <property type="project" value="InterPro"/>
</dbReference>
<keyword evidence="2" id="KW-0808">Transferase</keyword>
<proteinExistence type="predicted"/>
<evidence type="ECO:0000256" key="3">
    <source>
        <dbReference type="ARBA" id="ARBA00022692"/>
    </source>
</evidence>
<organism evidence="9 10">
    <name type="scientific">Solicola gregarius</name>
    <dbReference type="NCBI Taxonomy" id="2908642"/>
    <lineage>
        <taxon>Bacteria</taxon>
        <taxon>Bacillati</taxon>
        <taxon>Actinomycetota</taxon>
        <taxon>Actinomycetes</taxon>
        <taxon>Propionibacteriales</taxon>
        <taxon>Nocardioidaceae</taxon>
        <taxon>Solicola</taxon>
    </lineage>
</organism>
<dbReference type="PANTHER" id="PTHR12137:SF54">
    <property type="entry name" value="CARBOHYDRATE SULFOTRANSFERASE"/>
    <property type="match status" value="1"/>
</dbReference>
<keyword evidence="6" id="KW-0472">Membrane</keyword>
<sequence length="325" mass="36985">MPSEAQFVHAERRTIVLPRRRILYVPMPKSGCTSMLWTLSRVAGLSPEHFHRSVSGQVTPAMTIHDLERWRGKFKWSLLDTGERDAIARDDSWLRFTTVRDPAPRLWSAWQSKLLLREPDYVAAYGTADWFPRRPVDPADLVDAFRAFVRALDRPSDERPRDAHWAPQTRVLDLAPPLTHVGHIERIDETVAKLRAHIGGRAAARVRVERENSALLPYSPALYDPATARIVNDLYADDLSRLGYQPLTPAIDQDGLDAWSTQVEPLLPLVRGHIERHERIASLLRIARRARTPRTQPPDPVVEKADPRTHPLDEGAVRTHAVHHV</sequence>
<keyword evidence="7" id="KW-0325">Glycoprotein</keyword>
<dbReference type="InterPro" id="IPR018011">
    <property type="entry name" value="Carb_sulfotrans_8-10"/>
</dbReference>
<keyword evidence="3" id="KW-0812">Transmembrane</keyword>
<dbReference type="EMBL" id="CP094970">
    <property type="protein sequence ID" value="UYM04633.1"/>
    <property type="molecule type" value="Genomic_DNA"/>
</dbReference>
<evidence type="ECO:0000256" key="6">
    <source>
        <dbReference type="ARBA" id="ARBA00023136"/>
    </source>
</evidence>
<dbReference type="PANTHER" id="PTHR12137">
    <property type="entry name" value="CARBOHYDRATE SULFOTRANSFERASE"/>
    <property type="match status" value="1"/>
</dbReference>
<feature type="region of interest" description="Disordered" evidence="8">
    <location>
        <begin position="290"/>
        <end position="325"/>
    </location>
</feature>
<evidence type="ECO:0000313" key="9">
    <source>
        <dbReference type="EMBL" id="UYM04633.1"/>
    </source>
</evidence>